<evidence type="ECO:0000256" key="1">
    <source>
        <dbReference type="SAM" id="MobiDB-lite"/>
    </source>
</evidence>
<reference evidence="2 3" key="1">
    <citation type="journal article" date="2018" name="Front. Plant Sci.">
        <title>Red Clover (Trifolium pratense) and Zigzag Clover (T. medium) - A Picture of Genomic Similarities and Differences.</title>
        <authorList>
            <person name="Dluhosova J."/>
            <person name="Istvanek J."/>
            <person name="Nedelnik J."/>
            <person name="Repkova J."/>
        </authorList>
    </citation>
    <scope>NUCLEOTIDE SEQUENCE [LARGE SCALE GENOMIC DNA]</scope>
    <source>
        <strain evidence="3">cv. 10/8</strain>
        <tissue evidence="2">Leaf</tissue>
    </source>
</reference>
<feature type="compositionally biased region" description="Polar residues" evidence="1">
    <location>
        <begin position="60"/>
        <end position="69"/>
    </location>
</feature>
<sequence>MKMIMNLSVKLMIMKTMVMLKKMKVMMKVEKILVIDVEEDGSDDKGGDEGNVDGEDNVNIDTRTLYHQT</sequence>
<keyword evidence="3" id="KW-1185">Reference proteome</keyword>
<name>A0A392NP18_9FABA</name>
<accession>A0A392NP18</accession>
<dbReference type="AlphaFoldDB" id="A0A392NP18"/>
<protein>
    <submittedName>
        <fullName evidence="2">Uncharacterized protein</fullName>
    </submittedName>
</protein>
<proteinExistence type="predicted"/>
<evidence type="ECO:0000313" key="3">
    <source>
        <dbReference type="Proteomes" id="UP000265520"/>
    </source>
</evidence>
<dbReference type="EMBL" id="LXQA010046705">
    <property type="protein sequence ID" value="MCI01648.1"/>
    <property type="molecule type" value="Genomic_DNA"/>
</dbReference>
<feature type="region of interest" description="Disordered" evidence="1">
    <location>
        <begin position="40"/>
        <end position="69"/>
    </location>
</feature>
<dbReference type="Proteomes" id="UP000265520">
    <property type="component" value="Unassembled WGS sequence"/>
</dbReference>
<comment type="caution">
    <text evidence="2">The sequence shown here is derived from an EMBL/GenBank/DDBJ whole genome shotgun (WGS) entry which is preliminary data.</text>
</comment>
<organism evidence="2 3">
    <name type="scientific">Trifolium medium</name>
    <dbReference type="NCBI Taxonomy" id="97028"/>
    <lineage>
        <taxon>Eukaryota</taxon>
        <taxon>Viridiplantae</taxon>
        <taxon>Streptophyta</taxon>
        <taxon>Embryophyta</taxon>
        <taxon>Tracheophyta</taxon>
        <taxon>Spermatophyta</taxon>
        <taxon>Magnoliopsida</taxon>
        <taxon>eudicotyledons</taxon>
        <taxon>Gunneridae</taxon>
        <taxon>Pentapetalae</taxon>
        <taxon>rosids</taxon>
        <taxon>fabids</taxon>
        <taxon>Fabales</taxon>
        <taxon>Fabaceae</taxon>
        <taxon>Papilionoideae</taxon>
        <taxon>50 kb inversion clade</taxon>
        <taxon>NPAAA clade</taxon>
        <taxon>Hologalegina</taxon>
        <taxon>IRL clade</taxon>
        <taxon>Trifolieae</taxon>
        <taxon>Trifolium</taxon>
    </lineage>
</organism>
<evidence type="ECO:0000313" key="2">
    <source>
        <dbReference type="EMBL" id="MCI01648.1"/>
    </source>
</evidence>